<sequence>MLGVLNRPGNVHDGKASPAFIQSILDQCQRSTNRKLIREMRMDGAFFRRDVFELLDRERVEYAMQGSDA</sequence>
<evidence type="ECO:0000313" key="1">
    <source>
        <dbReference type="EMBL" id="ASJ72816.1"/>
    </source>
</evidence>
<accession>A0A2Z2NN49</accession>
<dbReference type="KEGG" id="gai:IMCC3135_13655"/>
<gene>
    <name evidence="1" type="ORF">IMCC3135_13655</name>
</gene>
<evidence type="ECO:0008006" key="3">
    <source>
        <dbReference type="Google" id="ProtNLM"/>
    </source>
</evidence>
<evidence type="ECO:0000313" key="2">
    <source>
        <dbReference type="Proteomes" id="UP000250079"/>
    </source>
</evidence>
<dbReference type="Proteomes" id="UP000250079">
    <property type="component" value="Chromosome"/>
</dbReference>
<reference evidence="1 2" key="1">
    <citation type="submission" date="2016-12" db="EMBL/GenBank/DDBJ databases">
        <authorList>
            <person name="Song W.-J."/>
            <person name="Kurnit D.M."/>
        </authorList>
    </citation>
    <scope>NUCLEOTIDE SEQUENCE [LARGE SCALE GENOMIC DNA]</scope>
    <source>
        <strain evidence="1 2">IMCC3135</strain>
    </source>
</reference>
<dbReference type="AlphaFoldDB" id="A0A2Z2NN49"/>
<dbReference type="EMBL" id="CP018632">
    <property type="protein sequence ID" value="ASJ72816.1"/>
    <property type="molecule type" value="Genomic_DNA"/>
</dbReference>
<organism evidence="1 2">
    <name type="scientific">Granulosicoccus antarcticus IMCC3135</name>
    <dbReference type="NCBI Taxonomy" id="1192854"/>
    <lineage>
        <taxon>Bacteria</taxon>
        <taxon>Pseudomonadati</taxon>
        <taxon>Pseudomonadota</taxon>
        <taxon>Gammaproteobacteria</taxon>
        <taxon>Chromatiales</taxon>
        <taxon>Granulosicoccaceae</taxon>
        <taxon>Granulosicoccus</taxon>
    </lineage>
</organism>
<keyword evidence="2" id="KW-1185">Reference proteome</keyword>
<name>A0A2Z2NN49_9GAMM</name>
<proteinExistence type="predicted"/>
<protein>
    <recommendedName>
        <fullName evidence="3">Transposase DDE domain-containing protein</fullName>
    </recommendedName>
</protein>